<evidence type="ECO:0000313" key="1">
    <source>
        <dbReference type="EMBL" id="KRP58877.1"/>
    </source>
</evidence>
<sequence>MIPIHFRRVLQHQWQSAGAIEQTHKNITPNLHVISLEMLIYMQKLMRPTLRRRHEPGANI</sequence>
<dbReference type="Proteomes" id="UP000052019">
    <property type="component" value="Unassembled WGS sequence"/>
</dbReference>
<organism evidence="1 2">
    <name type="scientific">Pseudomonas trivialis</name>
    <dbReference type="NCBI Taxonomy" id="200450"/>
    <lineage>
        <taxon>Bacteria</taxon>
        <taxon>Pseudomonadati</taxon>
        <taxon>Pseudomonadota</taxon>
        <taxon>Gammaproteobacteria</taxon>
        <taxon>Pseudomonadales</taxon>
        <taxon>Pseudomonadaceae</taxon>
        <taxon>Pseudomonas</taxon>
    </lineage>
</organism>
<accession>A0A0R2ZF83</accession>
<dbReference type="PATRIC" id="fig|200450.4.peg.448"/>
<name>A0A0R2ZF83_9PSED</name>
<dbReference type="EMBL" id="JYLK01000012">
    <property type="protein sequence ID" value="KRP58877.1"/>
    <property type="molecule type" value="Genomic_DNA"/>
</dbReference>
<evidence type="ECO:0000313" key="2">
    <source>
        <dbReference type="Proteomes" id="UP000052019"/>
    </source>
</evidence>
<reference evidence="1 2" key="1">
    <citation type="submission" date="2015-02" db="EMBL/GenBank/DDBJ databases">
        <title>Two Pseudomonas sp. nov. isolated from raw milk.</title>
        <authorList>
            <person name="Wenning M."/>
            <person name="von Neubeck M."/>
            <person name="Huptas C."/>
            <person name="Scherer S."/>
        </authorList>
    </citation>
    <scope>NUCLEOTIDE SEQUENCE [LARGE SCALE GENOMIC DNA]</scope>
    <source>
        <strain evidence="1 2">DSM 14937</strain>
    </source>
</reference>
<gene>
    <name evidence="1" type="ORF">TU79_17635</name>
</gene>
<protein>
    <submittedName>
        <fullName evidence="1">Uncharacterized protein</fullName>
    </submittedName>
</protein>
<dbReference type="AlphaFoldDB" id="A0A0R2ZF83"/>
<proteinExistence type="predicted"/>
<comment type="caution">
    <text evidence="1">The sequence shown here is derived from an EMBL/GenBank/DDBJ whole genome shotgun (WGS) entry which is preliminary data.</text>
</comment>